<feature type="domain" description="GmrSD restriction endonucleases N-terminal" evidence="1">
    <location>
        <begin position="15"/>
        <end position="223"/>
    </location>
</feature>
<dbReference type="RefSeq" id="WP_123925728.1">
    <property type="nucleotide sequence ID" value="NZ_JBPSDP010000012.1"/>
</dbReference>
<dbReference type="Pfam" id="PF03235">
    <property type="entry name" value="GmrSD_N"/>
    <property type="match status" value="1"/>
</dbReference>
<organism evidence="3 4">
    <name type="scientific">Gordonia oryzae</name>
    <dbReference type="NCBI Taxonomy" id="2487349"/>
    <lineage>
        <taxon>Bacteria</taxon>
        <taxon>Bacillati</taxon>
        <taxon>Actinomycetota</taxon>
        <taxon>Actinomycetes</taxon>
        <taxon>Mycobacteriales</taxon>
        <taxon>Gordoniaceae</taxon>
        <taxon>Gordonia</taxon>
    </lineage>
</organism>
<dbReference type="InterPro" id="IPR011089">
    <property type="entry name" value="GmrSD_C"/>
</dbReference>
<dbReference type="EMBL" id="RKMH01000002">
    <property type="protein sequence ID" value="RPA65860.1"/>
    <property type="molecule type" value="Genomic_DNA"/>
</dbReference>
<dbReference type="OrthoDB" id="9798761at2"/>
<dbReference type="Proteomes" id="UP000267536">
    <property type="component" value="Unassembled WGS sequence"/>
</dbReference>
<sequence length="564" mass="64740">MKVKSDDRTIIEVLRSYYLRIPRFQRPYEWEDVEIDEFWEDVTTADSDYFIGSMVLFQSTYGTQGVVDGQQRITTITALLCVLRDKFRSVGKDDQADGLQNLIERASELDNQKHFVLQHDRPSKYLRYVQAGQSGDEPAIDESERRLKKAVDRLRNKVDTLCAGIVDTQEVVGLLLKLRDSILELRLITVEVDNEEDATVIFQTLNSRGRDLETADLVKSHLFSILRATNPQNDVPREKWSGIQESFSISKADLPMDRFLLHSWLSRYEYLASADLGKTVRRTISRELAEGYLDQLVADSRFYREIHEPTFREAWQQEERPILDAFNALQIFRVRQPLPWLLSAWRAYGDKQINLKYARIAILAIERFHFIATAISSQPSSGGVSKMYAAHARQLSTANSNDARYKIVRDLHAKLSDDSRLPSLDQFSADFAELRYSRRYTQQQRLVLHILQRLYSYHSNIEPDFKLLTVEHIIPQASLTTPPSAVASIGNLILIPRELNEKLADKNFDEKRLILDDARKSGVYIDDSIISASSWGEAEIAKRSRDMAEEAFAAVWSLSTIPGL</sequence>
<name>A0A3N4H4W6_9ACTN</name>
<dbReference type="InterPro" id="IPR004919">
    <property type="entry name" value="GmrSD_N"/>
</dbReference>
<proteinExistence type="predicted"/>
<comment type="caution">
    <text evidence="3">The sequence shown here is derived from an EMBL/GenBank/DDBJ whole genome shotgun (WGS) entry which is preliminary data.</text>
</comment>
<reference evidence="3 4" key="1">
    <citation type="submission" date="2018-11" db="EMBL/GenBank/DDBJ databases">
        <title>Draft genome sequence of Gordonia sp. RS15-1S isolated from rice stems.</title>
        <authorList>
            <person name="Muangham S."/>
        </authorList>
    </citation>
    <scope>NUCLEOTIDE SEQUENCE [LARGE SCALE GENOMIC DNA]</scope>
    <source>
        <strain evidence="3 4">RS15-1S</strain>
    </source>
</reference>
<feature type="domain" description="GmrSD restriction endonucleases C-terminal" evidence="2">
    <location>
        <begin position="424"/>
        <end position="549"/>
    </location>
</feature>
<accession>A0A3N4H4W6</accession>
<dbReference type="Pfam" id="PF07510">
    <property type="entry name" value="GmrSD_C"/>
    <property type="match status" value="1"/>
</dbReference>
<evidence type="ECO:0000259" key="2">
    <source>
        <dbReference type="Pfam" id="PF07510"/>
    </source>
</evidence>
<evidence type="ECO:0000313" key="3">
    <source>
        <dbReference type="EMBL" id="RPA65860.1"/>
    </source>
</evidence>
<evidence type="ECO:0000313" key="4">
    <source>
        <dbReference type="Proteomes" id="UP000267536"/>
    </source>
</evidence>
<dbReference type="PANTHER" id="PTHR35149">
    <property type="entry name" value="SLL5132 PROTEIN"/>
    <property type="match status" value="1"/>
</dbReference>
<keyword evidence="4" id="KW-1185">Reference proteome</keyword>
<dbReference type="AlphaFoldDB" id="A0A3N4H4W6"/>
<gene>
    <name evidence="3" type="ORF">EF294_03735</name>
</gene>
<evidence type="ECO:0000259" key="1">
    <source>
        <dbReference type="Pfam" id="PF03235"/>
    </source>
</evidence>
<dbReference type="PANTHER" id="PTHR35149:SF1">
    <property type="entry name" value="DUF5655 DOMAIN-CONTAINING PROTEIN"/>
    <property type="match status" value="1"/>
</dbReference>
<protein>
    <submittedName>
        <fullName evidence="3">DUF262 domain-containing protein</fullName>
    </submittedName>
</protein>